<organism evidence="6 7">
    <name type="scientific">Stenotrophomonas rhizophila</name>
    <dbReference type="NCBI Taxonomy" id="216778"/>
    <lineage>
        <taxon>Bacteria</taxon>
        <taxon>Pseudomonadati</taxon>
        <taxon>Pseudomonadota</taxon>
        <taxon>Gammaproteobacteria</taxon>
        <taxon>Lysobacterales</taxon>
        <taxon>Lysobacteraceae</taxon>
        <taxon>Stenotrophomonas</taxon>
    </lineage>
</organism>
<dbReference type="EMBL" id="RCDC01000004">
    <property type="protein sequence ID" value="RLK56010.1"/>
    <property type="molecule type" value="Genomic_DNA"/>
</dbReference>
<dbReference type="Proteomes" id="UP000274786">
    <property type="component" value="Unassembled WGS sequence"/>
</dbReference>
<dbReference type="AlphaFoldDB" id="A0A498CHY0"/>
<dbReference type="Gene3D" id="2.60.40.1090">
    <property type="entry name" value="Fimbrial-type adhesion domain"/>
    <property type="match status" value="1"/>
</dbReference>
<dbReference type="PANTHER" id="PTHR33420">
    <property type="entry name" value="FIMBRIAL SUBUNIT ELFA-RELATED"/>
    <property type="match status" value="1"/>
</dbReference>
<feature type="chain" id="PRO_5019786906" evidence="4">
    <location>
        <begin position="22"/>
        <end position="172"/>
    </location>
</feature>
<dbReference type="InterPro" id="IPR000259">
    <property type="entry name" value="Adhesion_dom_fimbrial"/>
</dbReference>
<comment type="caution">
    <text evidence="6">The sequence shown here is derived from an EMBL/GenBank/DDBJ whole genome shotgun (WGS) entry which is preliminary data.</text>
</comment>
<evidence type="ECO:0000313" key="6">
    <source>
        <dbReference type="EMBL" id="RLK56010.1"/>
    </source>
</evidence>
<comment type="similarity">
    <text evidence="2">Belongs to the fimbrial protein family.</text>
</comment>
<dbReference type="GO" id="GO:0009289">
    <property type="term" value="C:pilus"/>
    <property type="evidence" value="ECO:0007669"/>
    <property type="project" value="UniProtKB-SubCell"/>
</dbReference>
<evidence type="ECO:0000256" key="2">
    <source>
        <dbReference type="ARBA" id="ARBA00006671"/>
    </source>
</evidence>
<dbReference type="InterPro" id="IPR036937">
    <property type="entry name" value="Adhesion_dom_fimbrial_sf"/>
</dbReference>
<evidence type="ECO:0000256" key="3">
    <source>
        <dbReference type="ARBA" id="ARBA00023263"/>
    </source>
</evidence>
<keyword evidence="4" id="KW-0732">Signal</keyword>
<evidence type="ECO:0000259" key="5">
    <source>
        <dbReference type="Pfam" id="PF00419"/>
    </source>
</evidence>
<reference evidence="6 7" key="1">
    <citation type="submission" date="2018-10" db="EMBL/GenBank/DDBJ databases">
        <title>Comparative analysis of microorganisms from saline springs in Andes Mountain Range, Colombia.</title>
        <authorList>
            <person name="Rubin E."/>
        </authorList>
    </citation>
    <scope>NUCLEOTIDE SEQUENCE [LARGE SCALE GENOMIC DNA]</scope>
    <source>
        <strain evidence="6 7">USBA GBX 843</strain>
    </source>
</reference>
<protein>
    <submittedName>
        <fullName evidence="6">Major type 1 subunit fimbrin (Pilin)</fullName>
    </submittedName>
</protein>
<dbReference type="SUPFAM" id="SSF49401">
    <property type="entry name" value="Bacterial adhesins"/>
    <property type="match status" value="1"/>
</dbReference>
<evidence type="ECO:0000256" key="4">
    <source>
        <dbReference type="SAM" id="SignalP"/>
    </source>
</evidence>
<name>A0A498CHY0_9GAMM</name>
<proteinExistence type="inferred from homology"/>
<evidence type="ECO:0000313" key="7">
    <source>
        <dbReference type="Proteomes" id="UP000274786"/>
    </source>
</evidence>
<sequence>MKRPMTALLCAALLLPALASANTIDFDGELVASTCTVTAAAKVDVKFGKLDVSALSAAGNETGRASMPITLTCPGAAPTGTVAVRFESPTLGDNATGNLRLTAASTAKNVQIGIDNAAGTRQIINGLPTADSFVPITTGAVKLDYTAVYVAVGGAAGAGTAKSNATFTVAYP</sequence>
<accession>A0A498CHY0</accession>
<feature type="domain" description="Fimbrial-type adhesion" evidence="5">
    <location>
        <begin position="24"/>
        <end position="171"/>
    </location>
</feature>
<gene>
    <name evidence="6" type="ORF">BCL79_0382</name>
</gene>
<keyword evidence="3" id="KW-0281">Fimbrium</keyword>
<dbReference type="InterPro" id="IPR050263">
    <property type="entry name" value="Bact_Fimbrial_Adh_Pro"/>
</dbReference>
<comment type="subcellular location">
    <subcellularLocation>
        <location evidence="1">Fimbrium</location>
    </subcellularLocation>
</comment>
<dbReference type="PANTHER" id="PTHR33420:SF14">
    <property type="entry name" value="TYPE 1 FIMBRIN D-MANNOSE SPECIFIC ADHESIN"/>
    <property type="match status" value="1"/>
</dbReference>
<dbReference type="InterPro" id="IPR008966">
    <property type="entry name" value="Adhesion_dom_sf"/>
</dbReference>
<dbReference type="RefSeq" id="WP_121036911.1">
    <property type="nucleotide sequence ID" value="NZ_RCDC01000004.1"/>
</dbReference>
<feature type="signal peptide" evidence="4">
    <location>
        <begin position="1"/>
        <end position="21"/>
    </location>
</feature>
<evidence type="ECO:0000256" key="1">
    <source>
        <dbReference type="ARBA" id="ARBA00004561"/>
    </source>
</evidence>
<dbReference type="GO" id="GO:0043709">
    <property type="term" value="P:cell adhesion involved in single-species biofilm formation"/>
    <property type="evidence" value="ECO:0007669"/>
    <property type="project" value="TreeGrafter"/>
</dbReference>
<dbReference type="Pfam" id="PF00419">
    <property type="entry name" value="Fimbrial"/>
    <property type="match status" value="1"/>
</dbReference>